<dbReference type="EMBL" id="CP116967">
    <property type="protein sequence ID" value="WNM59640.1"/>
    <property type="molecule type" value="Genomic_DNA"/>
</dbReference>
<evidence type="ECO:0000313" key="5">
    <source>
        <dbReference type="Proteomes" id="UP001302719"/>
    </source>
</evidence>
<evidence type="ECO:0000313" key="4">
    <source>
        <dbReference type="EMBL" id="WNM59640.1"/>
    </source>
</evidence>
<name>A0AA96JTY3_9BACT</name>
<dbReference type="PANTHER" id="PTHR30483">
    <property type="entry name" value="LEUCINE-SPECIFIC-BINDING PROTEIN"/>
    <property type="match status" value="1"/>
</dbReference>
<comment type="similarity">
    <text evidence="1">Belongs to the leucine-binding protein family.</text>
</comment>
<dbReference type="Gene3D" id="1.25.40.10">
    <property type="entry name" value="Tetratricopeptide repeat domain"/>
    <property type="match status" value="1"/>
</dbReference>
<dbReference type="InterPro" id="IPR019734">
    <property type="entry name" value="TPR_rpt"/>
</dbReference>
<evidence type="ECO:0000259" key="3">
    <source>
        <dbReference type="Pfam" id="PF13458"/>
    </source>
</evidence>
<dbReference type="KEGG" id="nall:PP769_07765"/>
<dbReference type="InterPro" id="IPR051010">
    <property type="entry name" value="BCAA_transport"/>
</dbReference>
<dbReference type="InterPro" id="IPR028082">
    <property type="entry name" value="Peripla_BP_I"/>
</dbReference>
<organism evidence="4 5">
    <name type="scientific">Candidatus Nitrospira allomarina</name>
    <dbReference type="NCBI Taxonomy" id="3020900"/>
    <lineage>
        <taxon>Bacteria</taxon>
        <taxon>Pseudomonadati</taxon>
        <taxon>Nitrospirota</taxon>
        <taxon>Nitrospiria</taxon>
        <taxon>Nitrospirales</taxon>
        <taxon>Nitrospiraceae</taxon>
        <taxon>Nitrospira</taxon>
    </lineage>
</organism>
<dbReference type="Pfam" id="PF13458">
    <property type="entry name" value="Peripla_BP_6"/>
    <property type="match status" value="1"/>
</dbReference>
<keyword evidence="2" id="KW-0732">Signal</keyword>
<dbReference type="PANTHER" id="PTHR30483:SF6">
    <property type="entry name" value="PERIPLASMIC BINDING PROTEIN OF ABC TRANSPORTER FOR NATURAL AMINO ACIDS"/>
    <property type="match status" value="1"/>
</dbReference>
<sequence>MTTVRLKYLLLRTFLCLILGSPGLHDGWWPFFGESFNIAFAQQTSTSPLLAQARLELEADNPAAAITTLEKLIDSFPPPEILEEAYLLQATALKHDHQPTDALTVLKQLLEEFPFSHSTNPARVLMAELYIELQNYEPALDQLYQALDYATDLDLRRSIFQLIRQTELNNHNPLGAVKALLNEMSLADQTERLELESLTQTLILQQLDEPALQELVESYSSRYPGDIATIRLIELHTAHGDEVLAERDIRGFLKRFPSHPYAQTAMALLQSFISKIKFHSHILAAALPFSGPMKTYGTDSLNGIRLALEIAKEQWGLTSVGLVVKDTTTLTAPLRVEIQQMLDEFRPLAVVGPLLSREIQGLGRLPDDYVTPFITPSSTLLNVRQFGSFWFSTAMTSSVQAKRLVEYAILKLGYHRFGIIYPQTAYGREMADMFAKEVLHSGGEIIASEGYADDQTDIGEQLRHLKEKDLAKYGTTQNEKTRTGEDRLVYTPGIDAVFVPGQPVHLALIAAQLAFYDMNVPILGGNSWHNSELFRWAKHDLDGHIFVDGFFPNSPDPNIQMFVQRYRSQFQKEPSLFAFQAYDAATMVMETIRQGAQSGQGVWDQLVRRSDLPALSGFASFSSAGILNRRLYLLQVKNKTFTQLN</sequence>
<dbReference type="InterPro" id="IPR011990">
    <property type="entry name" value="TPR-like_helical_dom_sf"/>
</dbReference>
<protein>
    <submittedName>
        <fullName evidence="4">Penicillin-binding protein activator</fullName>
    </submittedName>
</protein>
<dbReference type="SUPFAM" id="SSF48452">
    <property type="entry name" value="TPR-like"/>
    <property type="match status" value="1"/>
</dbReference>
<evidence type="ECO:0000256" key="2">
    <source>
        <dbReference type="ARBA" id="ARBA00022729"/>
    </source>
</evidence>
<dbReference type="Gene3D" id="3.40.50.2300">
    <property type="match status" value="2"/>
</dbReference>
<dbReference type="Pfam" id="PF13174">
    <property type="entry name" value="TPR_6"/>
    <property type="match status" value="2"/>
</dbReference>
<evidence type="ECO:0000256" key="1">
    <source>
        <dbReference type="ARBA" id="ARBA00010062"/>
    </source>
</evidence>
<dbReference type="AlphaFoldDB" id="A0AA96JTY3"/>
<feature type="domain" description="Leucine-binding protein" evidence="3">
    <location>
        <begin position="286"/>
        <end position="638"/>
    </location>
</feature>
<proteinExistence type="inferred from homology"/>
<keyword evidence="5" id="KW-1185">Reference proteome</keyword>
<dbReference type="RefSeq" id="WP_312646429.1">
    <property type="nucleotide sequence ID" value="NZ_CP116967.1"/>
</dbReference>
<dbReference type="Proteomes" id="UP001302719">
    <property type="component" value="Chromosome"/>
</dbReference>
<accession>A0AA96JTY3</accession>
<dbReference type="InterPro" id="IPR028081">
    <property type="entry name" value="Leu-bd"/>
</dbReference>
<dbReference type="SUPFAM" id="SSF53822">
    <property type="entry name" value="Periplasmic binding protein-like I"/>
    <property type="match status" value="1"/>
</dbReference>
<reference evidence="4 5" key="1">
    <citation type="submission" date="2023-01" db="EMBL/GenBank/DDBJ databases">
        <title>Cultivation and genomic characterization of new, ubiquitous marine nitrite-oxidizing bacteria from the Nitrospirales.</title>
        <authorList>
            <person name="Mueller A.J."/>
            <person name="Daebeler A."/>
            <person name="Herbold C.W."/>
            <person name="Kirkegaard R.H."/>
            <person name="Daims H."/>
        </authorList>
    </citation>
    <scope>NUCLEOTIDE SEQUENCE [LARGE SCALE GENOMIC DNA]</scope>
    <source>
        <strain evidence="4 5">VA</strain>
    </source>
</reference>
<dbReference type="CDD" id="cd06339">
    <property type="entry name" value="PBP1_YraM_LppC_lipoprotein-like"/>
    <property type="match status" value="1"/>
</dbReference>
<gene>
    <name evidence="4" type="ORF">PP769_07765</name>
</gene>